<evidence type="ECO:0000313" key="1">
    <source>
        <dbReference type="EMBL" id="MBM7478742.1"/>
    </source>
</evidence>
<dbReference type="EMBL" id="JAFBBO010000001">
    <property type="protein sequence ID" value="MBM7478742.1"/>
    <property type="molecule type" value="Genomic_DNA"/>
</dbReference>
<name>A0ABS2LEL1_9CELL</name>
<protein>
    <submittedName>
        <fullName evidence="1">Uncharacterized protein</fullName>
    </submittedName>
</protein>
<organism evidence="1 2">
    <name type="scientific">Oerskovia jenensis</name>
    <dbReference type="NCBI Taxonomy" id="162169"/>
    <lineage>
        <taxon>Bacteria</taxon>
        <taxon>Bacillati</taxon>
        <taxon>Actinomycetota</taxon>
        <taxon>Actinomycetes</taxon>
        <taxon>Micrococcales</taxon>
        <taxon>Cellulomonadaceae</taxon>
        <taxon>Oerskovia</taxon>
    </lineage>
</organism>
<evidence type="ECO:0000313" key="2">
    <source>
        <dbReference type="Proteomes" id="UP000698059"/>
    </source>
</evidence>
<comment type="caution">
    <text evidence="1">The sequence shown here is derived from an EMBL/GenBank/DDBJ whole genome shotgun (WGS) entry which is preliminary data.</text>
</comment>
<gene>
    <name evidence="1" type="ORF">JOD49_001662</name>
</gene>
<dbReference type="Proteomes" id="UP000698059">
    <property type="component" value="Unassembled WGS sequence"/>
</dbReference>
<accession>A0ABS2LEL1</accession>
<keyword evidence="2" id="KW-1185">Reference proteome</keyword>
<sequence length="496" mass="53948">MGETMRSFNHGDNASPFSLHPTRKLRVVVDKSAPATEDPESMALLLKLLEHKSIDVLFYGGFDVPRSVPRSTQFGEDGAPVGWIEVEGGAGIDQTYVAKWSESPTTFSHSLLSSAFLNRSNLQAVATAQPGWTGGATEDELFSGSLMRNAAQAADADIVITPSKSLSEVSGPLVEGVATIDPGLAIAFVGLYLRSIDRCVVIYEKPSEMAAELSRGLFYRAASRIVCPSVGSLYVDILHLEHAETPTDGRRTEYVYRNMLALAGAVSSRVARCLMARDGILIGSLLPESNMGLGSRDQVAAEFDSTVVLVAAAFDALAGLCDAILDLGSKERDTKWQNDQWRQKACRVDQNLDRVFARESNVELIRLLGLLRNEIHGEGIEATEFLSDKDDRRLMIGLSSRRTEKFFRHLSAGDLGGAVETVDVGPYGLLINPLDVCSVLIPKMLDLLNQIANAMTSALRAGNGMPLENRSERQVLGHLDLDAVRNSVRMQLWLGE</sequence>
<dbReference type="RefSeq" id="WP_205306765.1">
    <property type="nucleotide sequence ID" value="NZ_BAAAVF010000026.1"/>
</dbReference>
<reference evidence="1 2" key="1">
    <citation type="submission" date="2021-01" db="EMBL/GenBank/DDBJ databases">
        <title>Sequencing the genomes of 1000 actinobacteria strains.</title>
        <authorList>
            <person name="Klenk H.-P."/>
        </authorList>
    </citation>
    <scope>NUCLEOTIDE SEQUENCE [LARGE SCALE GENOMIC DNA]</scope>
    <source>
        <strain evidence="1 2">DSM 46000</strain>
    </source>
</reference>
<proteinExistence type="predicted"/>